<feature type="transmembrane region" description="Helical" evidence="5">
    <location>
        <begin position="240"/>
        <end position="256"/>
    </location>
</feature>
<sequence length="486" mass="53536">MRAEVTKIQEQIFAKTMWVPLIIVALGAVIAIRLGMVGALIFFVGYIWLATLSLPLAAILYILAAPFPIGMILHHHKFYVADFMAIVLAIKLFLANVHKGFGGLVETFLPKAFRLPLLFLLLLSVLSLGESLSRFGTVIKILEYIEFFVVMVAVFRNAGTDERIWNGYFTALFLAVSAVTVYGLYQFLFQLGPVYNIVDGHHVRATGFFGQPNVFGAFNDETFPLALALLTLGPRYLKKGWLVVATVLTALGAVLSYSRGSWVADAAAVFFMLVLVAVTKPKVVKMFAAYGIGIPILMFLAVFFLGKTDLSHTALFIGAHKNTIERLKTTVTALLNPQGHFDTDQRLLIWKSALQAIRQHPLLGVGLGNFHLFIQQHPPKGLAAVPPMAHDLYLEWGADLGVGGILAALWFEWSWISKAVSIIRQKLPVLNEYGYAALMGAFGTAVAFIVHNWVDFLIDQGVIVPLLIALAFIAAQYEHYRNGSVS</sequence>
<organism evidence="7 8">
    <name type="scientific">Sulfobacillus thermosulfidooxidans (strain DSM 9293 / VKM B-1269 / AT-1)</name>
    <dbReference type="NCBI Taxonomy" id="929705"/>
    <lineage>
        <taxon>Bacteria</taxon>
        <taxon>Bacillati</taxon>
        <taxon>Bacillota</taxon>
        <taxon>Clostridia</taxon>
        <taxon>Eubacteriales</taxon>
        <taxon>Clostridiales Family XVII. Incertae Sedis</taxon>
        <taxon>Sulfobacillus</taxon>
    </lineage>
</organism>
<dbReference type="STRING" id="28034.BFX07_01335"/>
<dbReference type="InterPro" id="IPR051533">
    <property type="entry name" value="WaaL-like"/>
</dbReference>
<evidence type="ECO:0000256" key="1">
    <source>
        <dbReference type="ARBA" id="ARBA00004141"/>
    </source>
</evidence>
<dbReference type="PANTHER" id="PTHR37422:SF13">
    <property type="entry name" value="LIPOPOLYSACCHARIDE BIOSYNTHESIS PROTEIN PA4999-RELATED"/>
    <property type="match status" value="1"/>
</dbReference>
<keyword evidence="4 5" id="KW-0472">Membrane</keyword>
<dbReference type="GO" id="GO:0016020">
    <property type="term" value="C:membrane"/>
    <property type="evidence" value="ECO:0007669"/>
    <property type="project" value="UniProtKB-SubCell"/>
</dbReference>
<feature type="domain" description="O-antigen ligase-related" evidence="6">
    <location>
        <begin position="245"/>
        <end position="407"/>
    </location>
</feature>
<feature type="transmembrane region" description="Helical" evidence="5">
    <location>
        <begin position="165"/>
        <end position="185"/>
    </location>
</feature>
<feature type="transmembrane region" description="Helical" evidence="5">
    <location>
        <begin position="78"/>
        <end position="97"/>
    </location>
</feature>
<evidence type="ECO:0000256" key="3">
    <source>
        <dbReference type="ARBA" id="ARBA00022989"/>
    </source>
</evidence>
<feature type="transmembrane region" description="Helical" evidence="5">
    <location>
        <begin position="433"/>
        <end position="454"/>
    </location>
</feature>
<feature type="transmembrane region" description="Helical" evidence="5">
    <location>
        <begin position="40"/>
        <end position="66"/>
    </location>
</feature>
<dbReference type="AlphaFoldDB" id="A0A1W1WF73"/>
<accession>A0A1W1WF73</accession>
<gene>
    <name evidence="7" type="ORF">SAMN00768000_1610</name>
</gene>
<dbReference type="PANTHER" id="PTHR37422">
    <property type="entry name" value="TEICHURONIC ACID BIOSYNTHESIS PROTEIN TUAE"/>
    <property type="match status" value="1"/>
</dbReference>
<feature type="transmembrane region" description="Helical" evidence="5">
    <location>
        <begin position="262"/>
        <end position="279"/>
    </location>
</feature>
<name>A0A1W1WF73_SULTA</name>
<feature type="transmembrane region" description="Helical" evidence="5">
    <location>
        <begin position="141"/>
        <end position="159"/>
    </location>
</feature>
<dbReference type="Proteomes" id="UP000192660">
    <property type="component" value="Unassembled WGS sequence"/>
</dbReference>
<dbReference type="InterPro" id="IPR007016">
    <property type="entry name" value="O-antigen_ligase-rel_domated"/>
</dbReference>
<evidence type="ECO:0000256" key="5">
    <source>
        <dbReference type="SAM" id="Phobius"/>
    </source>
</evidence>
<feature type="transmembrane region" description="Helical" evidence="5">
    <location>
        <begin position="460"/>
        <end position="477"/>
    </location>
</feature>
<proteinExistence type="predicted"/>
<feature type="transmembrane region" description="Helical" evidence="5">
    <location>
        <begin position="12"/>
        <end position="34"/>
    </location>
</feature>
<dbReference type="Pfam" id="PF04932">
    <property type="entry name" value="Wzy_C"/>
    <property type="match status" value="1"/>
</dbReference>
<dbReference type="EMBL" id="FWWY01000001">
    <property type="protein sequence ID" value="SMC04363.1"/>
    <property type="molecule type" value="Genomic_DNA"/>
</dbReference>
<dbReference type="GO" id="GO:0016874">
    <property type="term" value="F:ligase activity"/>
    <property type="evidence" value="ECO:0007669"/>
    <property type="project" value="UniProtKB-KW"/>
</dbReference>
<dbReference type="OrthoDB" id="9806320at2"/>
<evidence type="ECO:0000256" key="2">
    <source>
        <dbReference type="ARBA" id="ARBA00022692"/>
    </source>
</evidence>
<keyword evidence="8" id="KW-1185">Reference proteome</keyword>
<feature type="transmembrane region" description="Helical" evidence="5">
    <location>
        <begin position="112"/>
        <end position="129"/>
    </location>
</feature>
<evidence type="ECO:0000256" key="4">
    <source>
        <dbReference type="ARBA" id="ARBA00023136"/>
    </source>
</evidence>
<evidence type="ECO:0000313" key="8">
    <source>
        <dbReference type="Proteomes" id="UP000192660"/>
    </source>
</evidence>
<evidence type="ECO:0000313" key="7">
    <source>
        <dbReference type="EMBL" id="SMC04363.1"/>
    </source>
</evidence>
<reference evidence="8" key="1">
    <citation type="submission" date="2017-04" db="EMBL/GenBank/DDBJ databases">
        <authorList>
            <person name="Varghese N."/>
            <person name="Submissions S."/>
        </authorList>
    </citation>
    <scope>NUCLEOTIDE SEQUENCE [LARGE SCALE GENOMIC DNA]</scope>
    <source>
        <strain evidence="8">DSM 9293</strain>
    </source>
</reference>
<keyword evidence="3 5" id="KW-1133">Transmembrane helix</keyword>
<protein>
    <submittedName>
        <fullName evidence="7">O-antigen ligase</fullName>
    </submittedName>
</protein>
<feature type="transmembrane region" description="Helical" evidence="5">
    <location>
        <begin position="396"/>
        <end position="413"/>
    </location>
</feature>
<keyword evidence="2 5" id="KW-0812">Transmembrane</keyword>
<comment type="subcellular location">
    <subcellularLocation>
        <location evidence="1">Membrane</location>
        <topology evidence="1">Multi-pass membrane protein</topology>
    </subcellularLocation>
</comment>
<dbReference type="RefSeq" id="WP_139793505.1">
    <property type="nucleotide sequence ID" value="NZ_FWWY01000001.1"/>
</dbReference>
<evidence type="ECO:0000259" key="6">
    <source>
        <dbReference type="Pfam" id="PF04932"/>
    </source>
</evidence>
<keyword evidence="7" id="KW-0436">Ligase</keyword>
<feature type="transmembrane region" description="Helical" evidence="5">
    <location>
        <begin position="286"/>
        <end position="306"/>
    </location>
</feature>